<feature type="transmembrane region" description="Helical" evidence="5">
    <location>
        <begin position="148"/>
        <end position="166"/>
    </location>
</feature>
<evidence type="ECO:0000256" key="1">
    <source>
        <dbReference type="ARBA" id="ARBA00004141"/>
    </source>
</evidence>
<comment type="subcellular location">
    <subcellularLocation>
        <location evidence="1">Membrane</location>
        <topology evidence="1">Multi-pass membrane protein</topology>
    </subcellularLocation>
</comment>
<accession>A0A246EGQ9</accession>
<evidence type="ECO:0000259" key="6">
    <source>
        <dbReference type="Pfam" id="PF04932"/>
    </source>
</evidence>
<feature type="transmembrane region" description="Helical" evidence="5">
    <location>
        <begin position="320"/>
        <end position="340"/>
    </location>
</feature>
<keyword evidence="3 5" id="KW-1133">Transmembrane helix</keyword>
<feature type="transmembrane region" description="Helical" evidence="5">
    <location>
        <begin position="172"/>
        <end position="205"/>
    </location>
</feature>
<evidence type="ECO:0000313" key="8">
    <source>
        <dbReference type="Proteomes" id="UP000197470"/>
    </source>
</evidence>
<dbReference type="InterPro" id="IPR007016">
    <property type="entry name" value="O-antigen_ligase-rel_domated"/>
</dbReference>
<dbReference type="PANTHER" id="PTHR37422:SF17">
    <property type="entry name" value="O-ANTIGEN LIGASE"/>
    <property type="match status" value="1"/>
</dbReference>
<organism evidence="7 8">
    <name type="scientific">Fusobacterium nucleatum subsp. polymorphum</name>
    <name type="common">Fusobacterium polymorphum</name>
    <dbReference type="NCBI Taxonomy" id="76857"/>
    <lineage>
        <taxon>Bacteria</taxon>
        <taxon>Fusobacteriati</taxon>
        <taxon>Fusobacteriota</taxon>
        <taxon>Fusobacteriia</taxon>
        <taxon>Fusobacteriales</taxon>
        <taxon>Fusobacteriaceae</taxon>
        <taxon>Fusobacterium</taxon>
    </lineage>
</organism>
<dbReference type="EMBL" id="NHRT01000001">
    <property type="protein sequence ID" value="OWP25794.1"/>
    <property type="molecule type" value="Genomic_DNA"/>
</dbReference>
<evidence type="ECO:0000256" key="3">
    <source>
        <dbReference type="ARBA" id="ARBA00022989"/>
    </source>
</evidence>
<feature type="transmembrane region" description="Helical" evidence="5">
    <location>
        <begin position="217"/>
        <end position="242"/>
    </location>
</feature>
<dbReference type="GO" id="GO:0016020">
    <property type="term" value="C:membrane"/>
    <property type="evidence" value="ECO:0007669"/>
    <property type="project" value="UniProtKB-SubCell"/>
</dbReference>
<proteinExistence type="predicted"/>
<reference evidence="7 8" key="1">
    <citation type="submission" date="2017-05" db="EMBL/GenBank/DDBJ databases">
        <title>Genome sequencing of Fusobacterium nucleatum subsp. polymorphum KCOM 1001 (=ChDC F119).</title>
        <authorList>
            <person name="Kook J.-K."/>
            <person name="Park S.-N."/>
            <person name="Lim Y.K."/>
            <person name="Roh H."/>
        </authorList>
    </citation>
    <scope>NUCLEOTIDE SEQUENCE [LARGE SCALE GENOMIC DNA]</scope>
    <source>
        <strain evidence="7 8">KCOM 1001</strain>
    </source>
</reference>
<evidence type="ECO:0000256" key="4">
    <source>
        <dbReference type="ARBA" id="ARBA00023136"/>
    </source>
</evidence>
<feature type="transmembrane region" description="Helical" evidence="5">
    <location>
        <begin position="119"/>
        <end position="136"/>
    </location>
</feature>
<evidence type="ECO:0000313" key="7">
    <source>
        <dbReference type="EMBL" id="OWP25794.1"/>
    </source>
</evidence>
<dbReference type="PANTHER" id="PTHR37422">
    <property type="entry name" value="TEICHURONIC ACID BIOSYNTHESIS PROTEIN TUAE"/>
    <property type="match status" value="1"/>
</dbReference>
<gene>
    <name evidence="7" type="ORF">CA839_07725</name>
</gene>
<feature type="transmembrane region" description="Helical" evidence="5">
    <location>
        <begin position="37"/>
        <end position="55"/>
    </location>
</feature>
<feature type="transmembrane region" description="Helical" evidence="5">
    <location>
        <begin position="6"/>
        <end position="25"/>
    </location>
</feature>
<feature type="transmembrane region" description="Helical" evidence="5">
    <location>
        <begin position="352"/>
        <end position="371"/>
    </location>
</feature>
<name>A0A246EGQ9_FUSNP</name>
<evidence type="ECO:0000256" key="2">
    <source>
        <dbReference type="ARBA" id="ARBA00022692"/>
    </source>
</evidence>
<feature type="transmembrane region" description="Helical" evidence="5">
    <location>
        <begin position="67"/>
        <end position="84"/>
    </location>
</feature>
<comment type="caution">
    <text evidence="7">The sequence shown here is derived from an EMBL/GenBank/DDBJ whole genome shotgun (WGS) entry which is preliminary data.</text>
</comment>
<protein>
    <recommendedName>
        <fullName evidence="6">O-antigen ligase-related domain-containing protein</fullName>
    </recommendedName>
</protein>
<feature type="domain" description="O-antigen ligase-related" evidence="6">
    <location>
        <begin position="177"/>
        <end position="333"/>
    </location>
</feature>
<keyword evidence="2 5" id="KW-0812">Transmembrane</keyword>
<dbReference type="Proteomes" id="UP000197470">
    <property type="component" value="Unassembled WGS sequence"/>
</dbReference>
<evidence type="ECO:0000256" key="5">
    <source>
        <dbReference type="SAM" id="Phobius"/>
    </source>
</evidence>
<dbReference type="AlphaFoldDB" id="A0A246EGQ9"/>
<keyword evidence="4 5" id="KW-0472">Membrane</keyword>
<dbReference type="Pfam" id="PF04932">
    <property type="entry name" value="Wzy_C"/>
    <property type="match status" value="1"/>
</dbReference>
<sequence length="412" mass="48438">MKINLIKYNTFILCIYLNSFIFFVISKKIGISSELLVIFLLPIYLLPFVLKGLSSDMGKKRLNSKKILIFLYFMIVFLNLFAYLNNNYFLVNLKYIILYSGIAIYFSTLKISLNLLKKHLKFFLIVHLITLLYILIDKSLYEKMQLDYMFFGYDCLFVTICFAYFYKETLKFRYLLLLSLGNILLLIYGSRFTFLLGVLASIIFLYSSKRKWVKRLITISVIALPIIYFNLKLIFSILIGLFNRYNIPTESLRRLVGSLNIVNSGNSLFYDRLIWYSETLNIIKENPIFGVGTFGYEGKISYMLYNGDGTFYPHNIFLEILLHFGIVGFLAFLIIIVLIIRKIHYSKKNGKRLDSIELIFFIMSLGLLVSGSYLRSTWFYFTLLIPFNKSYYYYVNKKNNYKLIRSKNHGGN</sequence>
<dbReference type="InterPro" id="IPR051533">
    <property type="entry name" value="WaaL-like"/>
</dbReference>
<feature type="transmembrane region" description="Helical" evidence="5">
    <location>
        <begin position="377"/>
        <end position="395"/>
    </location>
</feature>